<dbReference type="Proteomes" id="UP000324222">
    <property type="component" value="Unassembled WGS sequence"/>
</dbReference>
<name>A0A5B7I3B6_PORTR</name>
<gene>
    <name evidence="2" type="ORF">E2C01_069805</name>
</gene>
<evidence type="ECO:0000313" key="2">
    <source>
        <dbReference type="EMBL" id="MPC75418.1"/>
    </source>
</evidence>
<feature type="region of interest" description="Disordered" evidence="1">
    <location>
        <begin position="1"/>
        <end position="38"/>
    </location>
</feature>
<reference evidence="2 3" key="1">
    <citation type="submission" date="2019-05" db="EMBL/GenBank/DDBJ databases">
        <title>Another draft genome of Portunus trituberculatus and its Hox gene families provides insights of decapod evolution.</title>
        <authorList>
            <person name="Jeong J.-H."/>
            <person name="Song I."/>
            <person name="Kim S."/>
            <person name="Choi T."/>
            <person name="Kim D."/>
            <person name="Ryu S."/>
            <person name="Kim W."/>
        </authorList>
    </citation>
    <scope>NUCLEOTIDE SEQUENCE [LARGE SCALE GENOMIC DNA]</scope>
    <source>
        <tissue evidence="2">Muscle</tissue>
    </source>
</reference>
<organism evidence="2 3">
    <name type="scientific">Portunus trituberculatus</name>
    <name type="common">Swimming crab</name>
    <name type="synonym">Neptunus trituberculatus</name>
    <dbReference type="NCBI Taxonomy" id="210409"/>
    <lineage>
        <taxon>Eukaryota</taxon>
        <taxon>Metazoa</taxon>
        <taxon>Ecdysozoa</taxon>
        <taxon>Arthropoda</taxon>
        <taxon>Crustacea</taxon>
        <taxon>Multicrustacea</taxon>
        <taxon>Malacostraca</taxon>
        <taxon>Eumalacostraca</taxon>
        <taxon>Eucarida</taxon>
        <taxon>Decapoda</taxon>
        <taxon>Pleocyemata</taxon>
        <taxon>Brachyura</taxon>
        <taxon>Eubrachyura</taxon>
        <taxon>Portunoidea</taxon>
        <taxon>Portunidae</taxon>
        <taxon>Portuninae</taxon>
        <taxon>Portunus</taxon>
    </lineage>
</organism>
<sequence length="65" mass="7749">MLQYTASRHPPPPPSSPPPHSPPHLTQNKDNEMKKRPHYSQLEKLFYKLMRKEMKMWKVMMSLSC</sequence>
<dbReference type="EMBL" id="VSRR010041083">
    <property type="protein sequence ID" value="MPC75418.1"/>
    <property type="molecule type" value="Genomic_DNA"/>
</dbReference>
<feature type="compositionally biased region" description="Pro residues" evidence="1">
    <location>
        <begin position="9"/>
        <end position="22"/>
    </location>
</feature>
<evidence type="ECO:0000313" key="3">
    <source>
        <dbReference type="Proteomes" id="UP000324222"/>
    </source>
</evidence>
<accession>A0A5B7I3B6</accession>
<evidence type="ECO:0000256" key="1">
    <source>
        <dbReference type="SAM" id="MobiDB-lite"/>
    </source>
</evidence>
<dbReference type="AlphaFoldDB" id="A0A5B7I3B6"/>
<protein>
    <submittedName>
        <fullName evidence="2">Uncharacterized protein</fullName>
    </submittedName>
</protein>
<keyword evidence="3" id="KW-1185">Reference proteome</keyword>
<comment type="caution">
    <text evidence="2">The sequence shown here is derived from an EMBL/GenBank/DDBJ whole genome shotgun (WGS) entry which is preliminary data.</text>
</comment>
<proteinExistence type="predicted"/>